<dbReference type="SUPFAM" id="SSF53474">
    <property type="entry name" value="alpha/beta-Hydrolases"/>
    <property type="match status" value="1"/>
</dbReference>
<dbReference type="PRINTS" id="PR00111">
    <property type="entry name" value="ABHYDROLASE"/>
</dbReference>
<feature type="domain" description="AB hydrolase-1" evidence="1">
    <location>
        <begin position="31"/>
        <end position="251"/>
    </location>
</feature>
<dbReference type="GO" id="GO:0016787">
    <property type="term" value="F:hydrolase activity"/>
    <property type="evidence" value="ECO:0007669"/>
    <property type="project" value="UniProtKB-KW"/>
</dbReference>
<dbReference type="Proteomes" id="UP000838686">
    <property type="component" value="Unassembled WGS sequence"/>
</dbReference>
<accession>A0ABN8GA78</accession>
<dbReference type="InterPro" id="IPR050266">
    <property type="entry name" value="AB_hydrolase_sf"/>
</dbReference>
<dbReference type="PANTHER" id="PTHR43798">
    <property type="entry name" value="MONOACYLGLYCEROL LIPASE"/>
    <property type="match status" value="1"/>
</dbReference>
<dbReference type="EMBL" id="CAKMMF010000006">
    <property type="protein sequence ID" value="CAH1200540.1"/>
    <property type="molecule type" value="Genomic_DNA"/>
</dbReference>
<keyword evidence="3" id="KW-1185">Reference proteome</keyword>
<gene>
    <name evidence="2" type="primary">tgnD</name>
    <name evidence="2" type="ORF">PAECIP111893_01428</name>
</gene>
<keyword evidence="2" id="KW-0378">Hydrolase</keyword>
<evidence type="ECO:0000313" key="3">
    <source>
        <dbReference type="Proteomes" id="UP000838686"/>
    </source>
</evidence>
<evidence type="ECO:0000313" key="2">
    <source>
        <dbReference type="EMBL" id="CAH1200540.1"/>
    </source>
</evidence>
<organism evidence="2 3">
    <name type="scientific">Paenibacillus plantiphilus</name>
    <dbReference type="NCBI Taxonomy" id="2905650"/>
    <lineage>
        <taxon>Bacteria</taxon>
        <taxon>Bacillati</taxon>
        <taxon>Bacillota</taxon>
        <taxon>Bacilli</taxon>
        <taxon>Bacillales</taxon>
        <taxon>Paenibacillaceae</taxon>
        <taxon>Paenibacillus</taxon>
    </lineage>
</organism>
<dbReference type="InterPro" id="IPR000073">
    <property type="entry name" value="AB_hydrolase_1"/>
</dbReference>
<dbReference type="Pfam" id="PF00561">
    <property type="entry name" value="Abhydrolase_1"/>
    <property type="match status" value="1"/>
</dbReference>
<dbReference type="EC" id="3.5.1.-" evidence="2"/>
<protein>
    <submittedName>
        <fullName evidence="2">(E)-2-((N-methylformamido)methylene)succinate hydrolase</fullName>
        <ecNumber evidence="2">3.5.1.-</ecNumber>
    </submittedName>
</protein>
<dbReference type="Gene3D" id="3.40.50.1820">
    <property type="entry name" value="alpha/beta hydrolase"/>
    <property type="match status" value="1"/>
</dbReference>
<proteinExistence type="predicted"/>
<reference evidence="2" key="1">
    <citation type="submission" date="2022-01" db="EMBL/GenBank/DDBJ databases">
        <authorList>
            <person name="Criscuolo A."/>
        </authorList>
    </citation>
    <scope>NUCLEOTIDE SEQUENCE</scope>
    <source>
        <strain evidence="2">CIP111893</strain>
    </source>
</reference>
<sequence>MDNVEKKTRTLTFNNERFTYFIMANEGKETILMLHPAFADHTIFQQQMDHFKHSYQIILVDLPGHGSCYSHSSTITMKEIPDVLDQILSDNNIAACHLLGVSMGSLIAQAFAERYPDRVKSVSIVGGYSIHKANERIMKAQRREGLKWMLYFLFSMKKFRAYITTVSCHTDSGRALLAQGIQHFRRKSFSAMSGMNTFFIKKDTPMPYPLLIVLGEHDLKIILEGANELHALEKQSQLVVLPGAGHCANVDTPDAFNHTLEYFLSSCAIK</sequence>
<comment type="caution">
    <text evidence="2">The sequence shown here is derived from an EMBL/GenBank/DDBJ whole genome shotgun (WGS) entry which is preliminary data.</text>
</comment>
<name>A0ABN8GA78_9BACL</name>
<dbReference type="InterPro" id="IPR029058">
    <property type="entry name" value="AB_hydrolase_fold"/>
</dbReference>
<evidence type="ECO:0000259" key="1">
    <source>
        <dbReference type="Pfam" id="PF00561"/>
    </source>
</evidence>
<dbReference type="PANTHER" id="PTHR43798:SF33">
    <property type="entry name" value="HYDROLASE, PUTATIVE (AFU_ORTHOLOGUE AFUA_2G14860)-RELATED"/>
    <property type="match status" value="1"/>
</dbReference>